<feature type="non-terminal residue" evidence="1">
    <location>
        <position position="39"/>
    </location>
</feature>
<name>A0A087UCC2_STEMI</name>
<dbReference type="AlphaFoldDB" id="A0A087UCC2"/>
<dbReference type="Proteomes" id="UP000054359">
    <property type="component" value="Unassembled WGS sequence"/>
</dbReference>
<sequence>MHSPFQYNPPCFLISRKGLWSAACNPKWLLEGSCCEGVA</sequence>
<evidence type="ECO:0000313" key="1">
    <source>
        <dbReference type="EMBL" id="KFM75011.1"/>
    </source>
</evidence>
<organism evidence="1 2">
    <name type="scientific">Stegodyphus mimosarum</name>
    <name type="common">African social velvet spider</name>
    <dbReference type="NCBI Taxonomy" id="407821"/>
    <lineage>
        <taxon>Eukaryota</taxon>
        <taxon>Metazoa</taxon>
        <taxon>Ecdysozoa</taxon>
        <taxon>Arthropoda</taxon>
        <taxon>Chelicerata</taxon>
        <taxon>Arachnida</taxon>
        <taxon>Araneae</taxon>
        <taxon>Araneomorphae</taxon>
        <taxon>Entelegynae</taxon>
        <taxon>Eresoidea</taxon>
        <taxon>Eresidae</taxon>
        <taxon>Stegodyphus</taxon>
    </lineage>
</organism>
<proteinExistence type="predicted"/>
<reference evidence="1 2" key="1">
    <citation type="submission" date="2013-11" db="EMBL/GenBank/DDBJ databases">
        <title>Genome sequencing of Stegodyphus mimosarum.</title>
        <authorList>
            <person name="Bechsgaard J."/>
        </authorList>
    </citation>
    <scope>NUCLEOTIDE SEQUENCE [LARGE SCALE GENOMIC DNA]</scope>
</reference>
<dbReference type="EMBL" id="KK119182">
    <property type="protein sequence ID" value="KFM75011.1"/>
    <property type="molecule type" value="Genomic_DNA"/>
</dbReference>
<gene>
    <name evidence="1" type="ORF">X975_03058</name>
</gene>
<protein>
    <submittedName>
        <fullName evidence="1">Uncharacterized protein</fullName>
    </submittedName>
</protein>
<evidence type="ECO:0000313" key="2">
    <source>
        <dbReference type="Proteomes" id="UP000054359"/>
    </source>
</evidence>
<accession>A0A087UCC2</accession>
<keyword evidence="2" id="KW-1185">Reference proteome</keyword>